<comment type="pathway">
    <text evidence="2">Carbohydrate biosynthesis; dTDP-L-rhamnose biosynthesis.</text>
</comment>
<feature type="domain" description="RmlD-like substrate binding" evidence="3">
    <location>
        <begin position="1"/>
        <end position="273"/>
    </location>
</feature>
<dbReference type="RefSeq" id="WP_073336659.1">
    <property type="nucleotide sequence ID" value="NZ_FQXM01000003.1"/>
</dbReference>
<sequence>MKILIISNDLLGAYIQNYFNNENTVFVFENKTNILFDRPILSDYIKSINPDVVINNFEFNNIDQCEIHESKAMNYNSISAMNIAYVCNNLSIPIVYISTNHVYGNKNGQPYFETDKCNPINTYGKSKLAGERLIKTLTNKYFIIRPGWIFGNDNDLIDNIIKNKYRNVFMCSNEIGNPTYALDLCITIDKAIHSDFYGTYNCCNPYPIKKCLWVKFIMNELNINKDIIEIPSNYVPNSAPRQTYSALNTVLIQNCFNFIPENWEKRTVQAINILNKNC</sequence>
<dbReference type="InterPro" id="IPR005913">
    <property type="entry name" value="dTDP_dehydrorham_reduct"/>
</dbReference>
<proteinExistence type="inferred from homology"/>
<dbReference type="EMBL" id="FQXM01000003">
    <property type="protein sequence ID" value="SHH25038.1"/>
    <property type="molecule type" value="Genomic_DNA"/>
</dbReference>
<dbReference type="GO" id="GO:0005829">
    <property type="term" value="C:cytosol"/>
    <property type="evidence" value="ECO:0007669"/>
    <property type="project" value="TreeGrafter"/>
</dbReference>
<dbReference type="GO" id="GO:0019305">
    <property type="term" value="P:dTDP-rhamnose biosynthetic process"/>
    <property type="evidence" value="ECO:0007669"/>
    <property type="project" value="UniProtKB-UniPathway"/>
</dbReference>
<dbReference type="SUPFAM" id="SSF51735">
    <property type="entry name" value="NAD(P)-binding Rossmann-fold domains"/>
    <property type="match status" value="1"/>
</dbReference>
<dbReference type="PANTHER" id="PTHR10491">
    <property type="entry name" value="DTDP-4-DEHYDRORHAMNOSE REDUCTASE"/>
    <property type="match status" value="1"/>
</dbReference>
<evidence type="ECO:0000313" key="5">
    <source>
        <dbReference type="Proteomes" id="UP000184447"/>
    </source>
</evidence>
<dbReference type="InterPro" id="IPR029903">
    <property type="entry name" value="RmlD-like-bd"/>
</dbReference>
<dbReference type="Proteomes" id="UP000184447">
    <property type="component" value="Unassembled WGS sequence"/>
</dbReference>
<dbReference type="PANTHER" id="PTHR10491:SF4">
    <property type="entry name" value="METHIONINE ADENOSYLTRANSFERASE 2 SUBUNIT BETA"/>
    <property type="match status" value="1"/>
</dbReference>
<keyword evidence="2" id="KW-0560">Oxidoreductase</keyword>
<keyword evidence="5" id="KW-1185">Reference proteome</keyword>
<name>A0A1M5RFR5_9CLOT</name>
<reference evidence="4 5" key="1">
    <citation type="submission" date="2016-11" db="EMBL/GenBank/DDBJ databases">
        <authorList>
            <person name="Jaros S."/>
            <person name="Januszkiewicz K."/>
            <person name="Wedrychowicz H."/>
        </authorList>
    </citation>
    <scope>NUCLEOTIDE SEQUENCE [LARGE SCALE GENOMIC DNA]</scope>
    <source>
        <strain evidence="4 5">DSM 8605</strain>
    </source>
</reference>
<dbReference type="OrthoDB" id="9803892at2"/>
<accession>A0A1M5RFR5</accession>
<organism evidence="4 5">
    <name type="scientific">Clostridium grantii DSM 8605</name>
    <dbReference type="NCBI Taxonomy" id="1121316"/>
    <lineage>
        <taxon>Bacteria</taxon>
        <taxon>Bacillati</taxon>
        <taxon>Bacillota</taxon>
        <taxon>Clostridia</taxon>
        <taxon>Eubacteriales</taxon>
        <taxon>Clostridiaceae</taxon>
        <taxon>Clostridium</taxon>
    </lineage>
</organism>
<dbReference type="STRING" id="1121316.SAMN02745207_00503"/>
<comment type="similarity">
    <text evidence="1 2">Belongs to the dTDP-4-dehydrorhamnose reductase family.</text>
</comment>
<dbReference type="GO" id="GO:0008831">
    <property type="term" value="F:dTDP-4-dehydrorhamnose reductase activity"/>
    <property type="evidence" value="ECO:0007669"/>
    <property type="project" value="UniProtKB-EC"/>
</dbReference>
<evidence type="ECO:0000313" key="4">
    <source>
        <dbReference type="EMBL" id="SHH25038.1"/>
    </source>
</evidence>
<keyword evidence="2" id="KW-0521">NADP</keyword>
<dbReference type="InterPro" id="IPR036291">
    <property type="entry name" value="NAD(P)-bd_dom_sf"/>
</dbReference>
<comment type="function">
    <text evidence="2">Catalyzes the reduction of dTDP-6-deoxy-L-lyxo-4-hexulose to yield dTDP-L-rhamnose.</text>
</comment>
<dbReference type="AlphaFoldDB" id="A0A1M5RFR5"/>
<dbReference type="Gene3D" id="3.40.50.720">
    <property type="entry name" value="NAD(P)-binding Rossmann-like Domain"/>
    <property type="match status" value="1"/>
</dbReference>
<protein>
    <recommendedName>
        <fullName evidence="2">dTDP-4-dehydrorhamnose reductase</fullName>
        <ecNumber evidence="2">1.1.1.133</ecNumber>
    </recommendedName>
</protein>
<dbReference type="Pfam" id="PF04321">
    <property type="entry name" value="RmlD_sub_bind"/>
    <property type="match status" value="1"/>
</dbReference>
<dbReference type="UniPathway" id="UPA00124"/>
<evidence type="ECO:0000256" key="2">
    <source>
        <dbReference type="RuleBase" id="RU364082"/>
    </source>
</evidence>
<dbReference type="EC" id="1.1.1.133" evidence="2"/>
<gene>
    <name evidence="4" type="ORF">SAMN02745207_00503</name>
</gene>
<evidence type="ECO:0000256" key="1">
    <source>
        <dbReference type="ARBA" id="ARBA00010944"/>
    </source>
</evidence>
<evidence type="ECO:0000259" key="3">
    <source>
        <dbReference type="Pfam" id="PF04321"/>
    </source>
</evidence>
<dbReference type="Gene3D" id="3.90.25.10">
    <property type="entry name" value="UDP-galactose 4-epimerase, domain 1"/>
    <property type="match status" value="1"/>
</dbReference>